<dbReference type="EMBL" id="KE163905">
    <property type="protein sequence ID" value="EPQ14304.1"/>
    <property type="molecule type" value="Genomic_DNA"/>
</dbReference>
<name>S7NAH4_MYOBR</name>
<gene>
    <name evidence="1" type="ORF">D623_10015933</name>
</gene>
<proteinExistence type="predicted"/>
<organism evidence="1 2">
    <name type="scientific">Myotis brandtii</name>
    <name type="common">Brandt's bat</name>
    <dbReference type="NCBI Taxonomy" id="109478"/>
    <lineage>
        <taxon>Eukaryota</taxon>
        <taxon>Metazoa</taxon>
        <taxon>Chordata</taxon>
        <taxon>Craniata</taxon>
        <taxon>Vertebrata</taxon>
        <taxon>Euteleostomi</taxon>
        <taxon>Mammalia</taxon>
        <taxon>Eutheria</taxon>
        <taxon>Laurasiatheria</taxon>
        <taxon>Chiroptera</taxon>
        <taxon>Yangochiroptera</taxon>
        <taxon>Vespertilionidae</taxon>
        <taxon>Myotis</taxon>
    </lineage>
</organism>
<protein>
    <submittedName>
        <fullName evidence="1">ATP synthase subunit O, mitochondrial</fullName>
    </submittedName>
</protein>
<evidence type="ECO:0000313" key="2">
    <source>
        <dbReference type="Proteomes" id="UP000052978"/>
    </source>
</evidence>
<evidence type="ECO:0000313" key="1">
    <source>
        <dbReference type="EMBL" id="EPQ14304.1"/>
    </source>
</evidence>
<reference evidence="1 2" key="1">
    <citation type="journal article" date="2013" name="Nat. Commun.">
        <title>Genome analysis reveals insights into physiology and longevity of the Brandt's bat Myotis brandtii.</title>
        <authorList>
            <person name="Seim I."/>
            <person name="Fang X."/>
            <person name="Xiong Z."/>
            <person name="Lobanov A.V."/>
            <person name="Huang Z."/>
            <person name="Ma S."/>
            <person name="Feng Y."/>
            <person name="Turanov A.A."/>
            <person name="Zhu Y."/>
            <person name="Lenz T.L."/>
            <person name="Gerashchenko M.V."/>
            <person name="Fan D."/>
            <person name="Hee Yim S."/>
            <person name="Yao X."/>
            <person name="Jordan D."/>
            <person name="Xiong Y."/>
            <person name="Ma Y."/>
            <person name="Lyapunov A.N."/>
            <person name="Chen G."/>
            <person name="Kulakova O.I."/>
            <person name="Sun Y."/>
            <person name="Lee S.G."/>
            <person name="Bronson R.T."/>
            <person name="Moskalev A.A."/>
            <person name="Sunyaev S.R."/>
            <person name="Zhang G."/>
            <person name="Krogh A."/>
            <person name="Wang J."/>
            <person name="Gladyshev V.N."/>
        </authorList>
    </citation>
    <scope>NUCLEOTIDE SEQUENCE [LARGE SCALE GENOMIC DNA]</scope>
</reference>
<accession>S7NAH4</accession>
<keyword evidence="2" id="KW-1185">Reference proteome</keyword>
<dbReference type="Proteomes" id="UP000052978">
    <property type="component" value="Unassembled WGS sequence"/>
</dbReference>
<sequence>MAASITNPHGKCSLQVKSLNDMTAEERLPPLTSNLIQLPVRDGRRDNTPRHFCPSYQEECHRGGPCTVPVASPLDEATLSELKTILSLAGMAYWLSLDL</sequence>
<dbReference type="AlphaFoldDB" id="S7NAH4"/>